<dbReference type="EMBL" id="CP165727">
    <property type="protein sequence ID" value="XDV66507.1"/>
    <property type="molecule type" value="Genomic_DNA"/>
</dbReference>
<name>A0AB39YBN9_9ACTN</name>
<reference evidence="1" key="1">
    <citation type="submission" date="2024-08" db="EMBL/GenBank/DDBJ databases">
        <authorList>
            <person name="Yu S.T."/>
        </authorList>
    </citation>
    <scope>NUCLEOTIDE SEQUENCE</scope>
    <source>
        <strain evidence="1">R33</strain>
    </source>
</reference>
<protein>
    <submittedName>
        <fullName evidence="1">Uncharacterized protein</fullName>
    </submittedName>
</protein>
<dbReference type="AlphaFoldDB" id="A0AB39YBN9"/>
<dbReference type="RefSeq" id="WP_369778961.1">
    <property type="nucleotide sequence ID" value="NZ_CP165727.1"/>
</dbReference>
<proteinExistence type="predicted"/>
<accession>A0AB39YBN9</accession>
<organism evidence="1">
    <name type="scientific">Streptomyces sp. R33</name>
    <dbReference type="NCBI Taxonomy" id="3238629"/>
    <lineage>
        <taxon>Bacteria</taxon>
        <taxon>Bacillati</taxon>
        <taxon>Actinomycetota</taxon>
        <taxon>Actinomycetes</taxon>
        <taxon>Kitasatosporales</taxon>
        <taxon>Streptomycetaceae</taxon>
        <taxon>Streptomyces</taxon>
    </lineage>
</organism>
<sequence length="107" mass="11275">MTRRWLWGAGAGLLLVGAAGGFLSGVLWDRTPEVTIGPQAASGSAVPQSREALVAAWAAELEKAGKGLPEGWEVLTAEEIRGRYLHQKVVNAPKAEGIDPGMARRAD</sequence>
<gene>
    <name evidence="1" type="ORF">AB5J51_28060</name>
</gene>
<evidence type="ECO:0000313" key="1">
    <source>
        <dbReference type="EMBL" id="XDV66507.1"/>
    </source>
</evidence>